<name>A0A2A4K0M9_HELVI</name>
<dbReference type="AlphaFoldDB" id="A0A2A4K0M9"/>
<evidence type="ECO:0000256" key="1">
    <source>
        <dbReference type="SAM" id="MobiDB-lite"/>
    </source>
</evidence>
<protein>
    <submittedName>
        <fullName evidence="2">Uncharacterized protein</fullName>
    </submittedName>
</protein>
<proteinExistence type="predicted"/>
<comment type="caution">
    <text evidence="2">The sequence shown here is derived from an EMBL/GenBank/DDBJ whole genome shotgun (WGS) entry which is preliminary data.</text>
</comment>
<reference evidence="2" key="1">
    <citation type="submission" date="2017-09" db="EMBL/GenBank/DDBJ databases">
        <title>Contemporary evolution of a Lepidopteran species, Heliothis virescens, in response to modern agricultural practices.</title>
        <authorList>
            <person name="Fritz M.L."/>
            <person name="Deyonke A.M."/>
            <person name="Papanicolaou A."/>
            <person name="Micinski S."/>
            <person name="Westbrook J."/>
            <person name="Gould F."/>
        </authorList>
    </citation>
    <scope>NUCLEOTIDE SEQUENCE [LARGE SCALE GENOMIC DNA]</scope>
    <source>
        <strain evidence="2">HvINT-</strain>
        <tissue evidence="2">Whole body</tissue>
    </source>
</reference>
<sequence length="254" mass="28071">MTSIADIAETQRIAMLSLNQRMAEFEAHLKGSPAGADLSGLQKDFGNFKEHVWGVLSALQEQIANMGKCVDVMEMRHRKKFLLLGGVPELPDEKLPECVSSILQSKLGITGLTPSSINTCHRLGTSSNGHARPIILRFDDLRVRGEIWRSKSKLKGSTYVLSEFLTRQRQSAFTLARKLFGVPNVWTMDGNINIKLPDGKRRRIFCSEEVTALATEYGKSLEQEGLAGSKSGSVNTSPAPAQTSTRSRRNIKKK</sequence>
<evidence type="ECO:0000313" key="2">
    <source>
        <dbReference type="EMBL" id="PCG77797.1"/>
    </source>
</evidence>
<feature type="region of interest" description="Disordered" evidence="1">
    <location>
        <begin position="224"/>
        <end position="254"/>
    </location>
</feature>
<dbReference type="Gene3D" id="3.30.70.1820">
    <property type="entry name" value="L1 transposable element, RRM domain"/>
    <property type="match status" value="1"/>
</dbReference>
<organism evidence="2">
    <name type="scientific">Heliothis virescens</name>
    <name type="common">Tobacco budworm moth</name>
    <dbReference type="NCBI Taxonomy" id="7102"/>
    <lineage>
        <taxon>Eukaryota</taxon>
        <taxon>Metazoa</taxon>
        <taxon>Ecdysozoa</taxon>
        <taxon>Arthropoda</taxon>
        <taxon>Hexapoda</taxon>
        <taxon>Insecta</taxon>
        <taxon>Pterygota</taxon>
        <taxon>Neoptera</taxon>
        <taxon>Endopterygota</taxon>
        <taxon>Lepidoptera</taxon>
        <taxon>Glossata</taxon>
        <taxon>Ditrysia</taxon>
        <taxon>Noctuoidea</taxon>
        <taxon>Noctuidae</taxon>
        <taxon>Heliothinae</taxon>
        <taxon>Heliothis</taxon>
    </lineage>
</organism>
<feature type="compositionally biased region" description="Polar residues" evidence="1">
    <location>
        <begin position="230"/>
        <end position="245"/>
    </location>
</feature>
<gene>
    <name evidence="2" type="ORF">B5V51_6298</name>
</gene>
<dbReference type="EMBL" id="NWSH01000281">
    <property type="protein sequence ID" value="PCG77797.1"/>
    <property type="molecule type" value="Genomic_DNA"/>
</dbReference>
<accession>A0A2A4K0M9</accession>